<comment type="caution">
    <text evidence="1">The sequence shown here is derived from an EMBL/GenBank/DDBJ whole genome shotgun (WGS) entry which is preliminary data.</text>
</comment>
<evidence type="ECO:0000313" key="1">
    <source>
        <dbReference type="EMBL" id="CAA7016785.1"/>
    </source>
</evidence>
<sequence length="279" mass="32008">MGFTLLHDVFEQECGTCELPMEPNIRVCTCITRMKQEDLWPHKSIFLSTHTFPYTLPKLKEGITICMINRALVSASFKDFSKEKLSGNLISVDVISLLLRKIWKYDKDVISGHNSSFVFANRNTVLVHESAIPSSPPLLIDVAPHRKNENTSLHKSVLILRSRYFYHHTGVALVLFVLCKASVFQSIKLLWLLHIPSTLARDANVFLPARQGRFLEILATRRLWKNRQRIESVVLIPWFGLKIVLDDLAVIFIFRSVPAILISRDQEVFDLLHHGRLVV</sequence>
<protein>
    <submittedName>
        <fullName evidence="1">Uncharacterized protein</fullName>
    </submittedName>
</protein>
<proteinExistence type="predicted"/>
<dbReference type="EMBL" id="CACVBM020000255">
    <property type="protein sequence ID" value="CAA7016785.1"/>
    <property type="molecule type" value="Genomic_DNA"/>
</dbReference>
<name>A0A6D2HLZ8_9BRAS</name>
<organism evidence="1 2">
    <name type="scientific">Microthlaspi erraticum</name>
    <dbReference type="NCBI Taxonomy" id="1685480"/>
    <lineage>
        <taxon>Eukaryota</taxon>
        <taxon>Viridiplantae</taxon>
        <taxon>Streptophyta</taxon>
        <taxon>Embryophyta</taxon>
        <taxon>Tracheophyta</taxon>
        <taxon>Spermatophyta</taxon>
        <taxon>Magnoliopsida</taxon>
        <taxon>eudicotyledons</taxon>
        <taxon>Gunneridae</taxon>
        <taxon>Pentapetalae</taxon>
        <taxon>rosids</taxon>
        <taxon>malvids</taxon>
        <taxon>Brassicales</taxon>
        <taxon>Brassicaceae</taxon>
        <taxon>Coluteocarpeae</taxon>
        <taxon>Microthlaspi</taxon>
    </lineage>
</organism>
<evidence type="ECO:0000313" key="2">
    <source>
        <dbReference type="Proteomes" id="UP000467841"/>
    </source>
</evidence>
<reference evidence="1" key="1">
    <citation type="submission" date="2020-01" db="EMBL/GenBank/DDBJ databases">
        <authorList>
            <person name="Mishra B."/>
        </authorList>
    </citation>
    <scope>NUCLEOTIDE SEQUENCE [LARGE SCALE GENOMIC DNA]</scope>
</reference>
<gene>
    <name evidence="1" type="ORF">MERR_LOCUS4020</name>
</gene>
<dbReference type="Proteomes" id="UP000467841">
    <property type="component" value="Unassembled WGS sequence"/>
</dbReference>
<dbReference type="AlphaFoldDB" id="A0A6D2HLZ8"/>
<keyword evidence="2" id="KW-1185">Reference proteome</keyword>
<accession>A0A6D2HLZ8</accession>